<reference evidence="2 3" key="1">
    <citation type="submission" date="2018-08" db="EMBL/GenBank/DDBJ databases">
        <title>Genomic Encyclopedia of Type Strains, Phase III (KMG-III): the genomes of soil and plant-associated and newly described type strains.</title>
        <authorList>
            <person name="Whitman W."/>
        </authorList>
    </citation>
    <scope>NUCLEOTIDE SEQUENCE [LARGE SCALE GENOMIC DNA]</scope>
    <source>
        <strain evidence="2 3">CECT 7375</strain>
    </source>
</reference>
<dbReference type="Pfam" id="PF06094">
    <property type="entry name" value="GGACT"/>
    <property type="match status" value="1"/>
</dbReference>
<organism evidence="2 3">
    <name type="scientific">Marinomonas pollencensis</name>
    <dbReference type="NCBI Taxonomy" id="491954"/>
    <lineage>
        <taxon>Bacteria</taxon>
        <taxon>Pseudomonadati</taxon>
        <taxon>Pseudomonadota</taxon>
        <taxon>Gammaproteobacteria</taxon>
        <taxon>Oceanospirillales</taxon>
        <taxon>Oceanospirillaceae</taxon>
        <taxon>Marinomonas</taxon>
    </lineage>
</organism>
<proteinExistence type="predicted"/>
<keyword evidence="3" id="KW-1185">Reference proteome</keyword>
<name>A0A3E0DQB0_9GAMM</name>
<evidence type="ECO:0000313" key="2">
    <source>
        <dbReference type="EMBL" id="REG83702.1"/>
    </source>
</evidence>
<dbReference type="InterPro" id="IPR013024">
    <property type="entry name" value="GGCT-like"/>
</dbReference>
<sequence>MSSNIVAVYGSFRAGFDNHELLANSQPIGKGWLTGYRMGNFGDFPGVVFTHEHNHRVRVEWYKVTDSTLEAMDRLEEYDPNAVERSLFVRKQVQSPYGKGWIYVYNQPFQHVDLIEYGDWERAAIRPAMHREIPVV</sequence>
<evidence type="ECO:0000313" key="3">
    <source>
        <dbReference type="Proteomes" id="UP000256542"/>
    </source>
</evidence>
<dbReference type="RefSeq" id="WP_245959123.1">
    <property type="nucleotide sequence ID" value="NZ_QUNG01000005.1"/>
</dbReference>
<feature type="domain" description="Gamma-glutamylcyclotransferase AIG2-like" evidence="1">
    <location>
        <begin position="6"/>
        <end position="121"/>
    </location>
</feature>
<gene>
    <name evidence="2" type="ORF">DFP81_10568</name>
</gene>
<protein>
    <submittedName>
        <fullName evidence="2">Gamma-glutamylcyclotransferase (GGCT)/AIG2-like uncharacterized protein YtfP</fullName>
    </submittedName>
</protein>
<dbReference type="InterPro" id="IPR009288">
    <property type="entry name" value="AIG2-like_dom"/>
</dbReference>
<dbReference type="AlphaFoldDB" id="A0A3E0DQB0"/>
<dbReference type="Proteomes" id="UP000256542">
    <property type="component" value="Unassembled WGS sequence"/>
</dbReference>
<dbReference type="GO" id="GO:0016740">
    <property type="term" value="F:transferase activity"/>
    <property type="evidence" value="ECO:0007669"/>
    <property type="project" value="UniProtKB-KW"/>
</dbReference>
<evidence type="ECO:0000259" key="1">
    <source>
        <dbReference type="Pfam" id="PF06094"/>
    </source>
</evidence>
<comment type="caution">
    <text evidence="2">The sequence shown here is derived from an EMBL/GenBank/DDBJ whole genome shotgun (WGS) entry which is preliminary data.</text>
</comment>
<keyword evidence="2" id="KW-0808">Transferase</keyword>
<dbReference type="Gene3D" id="3.10.490.10">
    <property type="entry name" value="Gamma-glutamyl cyclotransferase-like"/>
    <property type="match status" value="1"/>
</dbReference>
<dbReference type="SUPFAM" id="SSF110857">
    <property type="entry name" value="Gamma-glutamyl cyclotransferase-like"/>
    <property type="match status" value="1"/>
</dbReference>
<accession>A0A3E0DQB0</accession>
<dbReference type="InterPro" id="IPR036568">
    <property type="entry name" value="GGCT-like_sf"/>
</dbReference>
<dbReference type="CDD" id="cd06661">
    <property type="entry name" value="GGCT_like"/>
    <property type="match status" value="1"/>
</dbReference>
<dbReference type="EMBL" id="QUNG01000005">
    <property type="protein sequence ID" value="REG83702.1"/>
    <property type="molecule type" value="Genomic_DNA"/>
</dbReference>